<dbReference type="InterPro" id="IPR038404">
    <property type="entry name" value="TRAP_DctP_sf"/>
</dbReference>
<dbReference type="Proteomes" id="UP000295008">
    <property type="component" value="Unassembled WGS sequence"/>
</dbReference>
<proteinExistence type="predicted"/>
<dbReference type="EMBL" id="SLUN01000005">
    <property type="protein sequence ID" value="TCL73203.1"/>
    <property type="molecule type" value="Genomic_DNA"/>
</dbReference>
<dbReference type="PANTHER" id="PTHR33376:SF2">
    <property type="entry name" value="DICARBOXYLATE-BINDING PERIPLASMIC PROTEIN"/>
    <property type="match status" value="1"/>
</dbReference>
<dbReference type="CDD" id="cd13671">
    <property type="entry name" value="PBP2_TRAP_SBP_like_3"/>
    <property type="match status" value="1"/>
</dbReference>
<organism evidence="3 4">
    <name type="scientific">Hydrogenispora ethanolica</name>
    <dbReference type="NCBI Taxonomy" id="1082276"/>
    <lineage>
        <taxon>Bacteria</taxon>
        <taxon>Bacillati</taxon>
        <taxon>Bacillota</taxon>
        <taxon>Hydrogenispora</taxon>
    </lineage>
</organism>
<evidence type="ECO:0000313" key="4">
    <source>
        <dbReference type="Proteomes" id="UP000295008"/>
    </source>
</evidence>
<dbReference type="PIRSF" id="PIRSF006470">
    <property type="entry name" value="DctB"/>
    <property type="match status" value="1"/>
</dbReference>
<dbReference type="NCBIfam" id="TIGR00787">
    <property type="entry name" value="dctP"/>
    <property type="match status" value="1"/>
</dbReference>
<gene>
    <name evidence="3" type="ORF">EDC14_100565</name>
</gene>
<name>A0A4R1S211_HYDET</name>
<dbReference type="InterPro" id="IPR004682">
    <property type="entry name" value="TRAP_DctP"/>
</dbReference>
<dbReference type="InterPro" id="IPR018389">
    <property type="entry name" value="DctP_fam"/>
</dbReference>
<dbReference type="GO" id="GO:0030246">
    <property type="term" value="F:carbohydrate binding"/>
    <property type="evidence" value="ECO:0007669"/>
    <property type="project" value="TreeGrafter"/>
</dbReference>
<feature type="signal peptide" evidence="2">
    <location>
        <begin position="1"/>
        <end position="23"/>
    </location>
</feature>
<dbReference type="Pfam" id="PF03480">
    <property type="entry name" value="DctP"/>
    <property type="match status" value="1"/>
</dbReference>
<feature type="chain" id="PRO_5020399840" evidence="2">
    <location>
        <begin position="24"/>
        <end position="328"/>
    </location>
</feature>
<dbReference type="PANTHER" id="PTHR33376">
    <property type="match status" value="1"/>
</dbReference>
<dbReference type="GO" id="GO:0055085">
    <property type="term" value="P:transmembrane transport"/>
    <property type="evidence" value="ECO:0007669"/>
    <property type="project" value="InterPro"/>
</dbReference>
<dbReference type="NCBIfam" id="NF037995">
    <property type="entry name" value="TRAP_S1"/>
    <property type="match status" value="1"/>
</dbReference>
<keyword evidence="1 2" id="KW-0732">Signal</keyword>
<evidence type="ECO:0000256" key="1">
    <source>
        <dbReference type="ARBA" id="ARBA00022729"/>
    </source>
</evidence>
<accession>A0A4R1S211</accession>
<keyword evidence="3" id="KW-0675">Receptor</keyword>
<dbReference type="GO" id="GO:0030288">
    <property type="term" value="C:outer membrane-bounded periplasmic space"/>
    <property type="evidence" value="ECO:0007669"/>
    <property type="project" value="InterPro"/>
</dbReference>
<dbReference type="AlphaFoldDB" id="A0A4R1S211"/>
<sequence>MKHRFRMILIMFFLCCNDWGLTAAPSGVLLRCADVHRIDYPTIQGVLYMAQRLKERTKGRVEIVIYPQGRLGTEKSAVEMVQLGALDMARVSVSQVAETAPELEILMLPYLFLDNRHKWQVLEGTIGTELLEGLSRHGLIGLCFQEAGYRSFYNRQRPIYRPEDLRGLKIRVQPSQAMIKMVEYLGAVAVPIDYTEVQDALMAGVIDGAENNIPSYATSGHSQAARYYSLDRHSSIPEVVIFSKRSLAKLTPAEQTILREAARESVSFQRGLWPGFEAKCLRQLEREGCRFNEVDGAAFQKALRPILDGYARRNRLVEEIRNYSSALR</sequence>
<evidence type="ECO:0000313" key="3">
    <source>
        <dbReference type="EMBL" id="TCL73203.1"/>
    </source>
</evidence>
<comment type="caution">
    <text evidence="3">The sequence shown here is derived from an EMBL/GenBank/DDBJ whole genome shotgun (WGS) entry which is preliminary data.</text>
</comment>
<dbReference type="Gene3D" id="3.40.190.170">
    <property type="entry name" value="Bacterial extracellular solute-binding protein, family 7"/>
    <property type="match status" value="1"/>
</dbReference>
<evidence type="ECO:0000256" key="2">
    <source>
        <dbReference type="SAM" id="SignalP"/>
    </source>
</evidence>
<keyword evidence="4" id="KW-1185">Reference proteome</keyword>
<protein>
    <submittedName>
        <fullName evidence="3">Tripartite ATP-independent transporter DctP family solute receptor</fullName>
    </submittedName>
</protein>
<reference evidence="3 4" key="1">
    <citation type="submission" date="2019-03" db="EMBL/GenBank/DDBJ databases">
        <title>Genomic Encyclopedia of Type Strains, Phase IV (KMG-IV): sequencing the most valuable type-strain genomes for metagenomic binning, comparative biology and taxonomic classification.</title>
        <authorList>
            <person name="Goeker M."/>
        </authorList>
    </citation>
    <scope>NUCLEOTIDE SEQUENCE [LARGE SCALE GENOMIC DNA]</scope>
    <source>
        <strain evidence="3 4">LX-B</strain>
    </source>
</reference>
<dbReference type="RefSeq" id="WP_165907826.1">
    <property type="nucleotide sequence ID" value="NZ_SLUN01000005.1"/>
</dbReference>